<dbReference type="PANTHER" id="PTHR37833">
    <property type="entry name" value="LIPOPROTEIN-RELATED"/>
    <property type="match status" value="1"/>
</dbReference>
<gene>
    <name evidence="2" type="ORF">H9863_06470</name>
</gene>
<protein>
    <submittedName>
        <fullName evidence="2">DUF1573 domain-containing protein</fullName>
    </submittedName>
</protein>
<keyword evidence="1" id="KW-0732">Signal</keyword>
<evidence type="ECO:0000313" key="2">
    <source>
        <dbReference type="EMBL" id="HIX03744.1"/>
    </source>
</evidence>
<dbReference type="EMBL" id="DXFT01000124">
    <property type="protein sequence ID" value="HIX03744.1"/>
    <property type="molecule type" value="Genomic_DNA"/>
</dbReference>
<sequence>MKGLVFIALALLPFGAWAQKPVIEFETTSHNFGTIGERGGKVAYDFVFRNTGDSPLLIRRVQAGCGCTSTDWPRQPILPQRTDTIRVYFDPIGRPGKFIKCITVNSNSTTPVVSLTVRGMVRGEAAGPYDSYHCRLGDLYLEQQCANLGAVLNTGTAEQSIGFANAGGIPCHITTSPLPPYLHADIEPQTAAPGGKGRLHIMYDAEARKDWGFSVDSIALFANGKRIGQIYVTADIQEDFNYYGGDYTTAPKIFLEQERVQLENLPRDSWQTCEFYIENKGKSDLVIRKMTSPDRSLEVEIGKGSIRPGKRAKATARFYTGGGKEFTKVILIISNDPRHPKACYRLDGTIK</sequence>
<organism evidence="2 3">
    <name type="scientific">Candidatus Odoribacter faecigallinarum</name>
    <dbReference type="NCBI Taxonomy" id="2838706"/>
    <lineage>
        <taxon>Bacteria</taxon>
        <taxon>Pseudomonadati</taxon>
        <taxon>Bacteroidota</taxon>
        <taxon>Bacteroidia</taxon>
        <taxon>Bacteroidales</taxon>
        <taxon>Odoribacteraceae</taxon>
        <taxon>Odoribacter</taxon>
    </lineage>
</organism>
<accession>A0A9D2ABM7</accession>
<name>A0A9D2ABM7_9BACT</name>
<dbReference type="PANTHER" id="PTHR37833:SF1">
    <property type="entry name" value="SIGNAL PEPTIDE PROTEIN"/>
    <property type="match status" value="1"/>
</dbReference>
<dbReference type="InterPro" id="IPR011467">
    <property type="entry name" value="DUF1573"/>
</dbReference>
<reference evidence="2" key="2">
    <citation type="submission" date="2021-04" db="EMBL/GenBank/DDBJ databases">
        <authorList>
            <person name="Gilroy R."/>
        </authorList>
    </citation>
    <scope>NUCLEOTIDE SEQUENCE</scope>
    <source>
        <strain evidence="2">23274</strain>
    </source>
</reference>
<comment type="caution">
    <text evidence="2">The sequence shown here is derived from an EMBL/GenBank/DDBJ whole genome shotgun (WGS) entry which is preliminary data.</text>
</comment>
<dbReference type="InterPro" id="IPR013783">
    <property type="entry name" value="Ig-like_fold"/>
</dbReference>
<dbReference type="Gene3D" id="2.60.40.10">
    <property type="entry name" value="Immunoglobulins"/>
    <property type="match status" value="2"/>
</dbReference>
<dbReference type="Pfam" id="PF07610">
    <property type="entry name" value="DUF1573"/>
    <property type="match status" value="2"/>
</dbReference>
<reference evidence="2" key="1">
    <citation type="journal article" date="2021" name="PeerJ">
        <title>Extensive microbial diversity within the chicken gut microbiome revealed by metagenomics and culture.</title>
        <authorList>
            <person name="Gilroy R."/>
            <person name="Ravi A."/>
            <person name="Getino M."/>
            <person name="Pursley I."/>
            <person name="Horton D.L."/>
            <person name="Alikhan N.F."/>
            <person name="Baker D."/>
            <person name="Gharbi K."/>
            <person name="Hall N."/>
            <person name="Watson M."/>
            <person name="Adriaenssens E.M."/>
            <person name="Foster-Nyarko E."/>
            <person name="Jarju S."/>
            <person name="Secka A."/>
            <person name="Antonio M."/>
            <person name="Oren A."/>
            <person name="Chaudhuri R.R."/>
            <person name="La Ragione R."/>
            <person name="Hildebrand F."/>
            <person name="Pallen M.J."/>
        </authorList>
    </citation>
    <scope>NUCLEOTIDE SEQUENCE</scope>
    <source>
        <strain evidence="2">23274</strain>
    </source>
</reference>
<evidence type="ECO:0000256" key="1">
    <source>
        <dbReference type="SAM" id="SignalP"/>
    </source>
</evidence>
<evidence type="ECO:0000313" key="3">
    <source>
        <dbReference type="Proteomes" id="UP000824202"/>
    </source>
</evidence>
<dbReference type="Proteomes" id="UP000824202">
    <property type="component" value="Unassembled WGS sequence"/>
</dbReference>
<proteinExistence type="predicted"/>
<dbReference type="AlphaFoldDB" id="A0A9D2ABM7"/>
<feature type="chain" id="PRO_5039019540" evidence="1">
    <location>
        <begin position="19"/>
        <end position="351"/>
    </location>
</feature>
<feature type="signal peptide" evidence="1">
    <location>
        <begin position="1"/>
        <end position="18"/>
    </location>
</feature>